<keyword evidence="2" id="KW-1185">Reference proteome</keyword>
<proteinExistence type="predicted"/>
<evidence type="ECO:0000313" key="1">
    <source>
        <dbReference type="EMBL" id="CAG8708648.1"/>
    </source>
</evidence>
<dbReference type="Proteomes" id="UP000789920">
    <property type="component" value="Unassembled WGS sequence"/>
</dbReference>
<sequence>MHTVPASYFTLQQIPATKKIPSLAAQRWSDQPPSKEIKALKNRKEKFTNFQYQPHKKKQDLELQTYCILIHKITTNSQDDSQDVVHDIYIFFTPN</sequence>
<feature type="non-terminal residue" evidence="1">
    <location>
        <position position="95"/>
    </location>
</feature>
<dbReference type="EMBL" id="CAJVQC010020539">
    <property type="protein sequence ID" value="CAG8708648.1"/>
    <property type="molecule type" value="Genomic_DNA"/>
</dbReference>
<protein>
    <submittedName>
        <fullName evidence="1">4877_t:CDS:1</fullName>
    </submittedName>
</protein>
<comment type="caution">
    <text evidence="1">The sequence shown here is derived from an EMBL/GenBank/DDBJ whole genome shotgun (WGS) entry which is preliminary data.</text>
</comment>
<gene>
    <name evidence="1" type="ORF">RPERSI_LOCUS10391</name>
</gene>
<evidence type="ECO:0000313" key="2">
    <source>
        <dbReference type="Proteomes" id="UP000789920"/>
    </source>
</evidence>
<reference evidence="1" key="1">
    <citation type="submission" date="2021-06" db="EMBL/GenBank/DDBJ databases">
        <authorList>
            <person name="Kallberg Y."/>
            <person name="Tangrot J."/>
            <person name="Rosling A."/>
        </authorList>
    </citation>
    <scope>NUCLEOTIDE SEQUENCE</scope>
    <source>
        <strain evidence="1">MA461A</strain>
    </source>
</reference>
<name>A0ACA9PH67_9GLOM</name>
<accession>A0ACA9PH67</accession>
<organism evidence="1 2">
    <name type="scientific">Racocetra persica</name>
    <dbReference type="NCBI Taxonomy" id="160502"/>
    <lineage>
        <taxon>Eukaryota</taxon>
        <taxon>Fungi</taxon>
        <taxon>Fungi incertae sedis</taxon>
        <taxon>Mucoromycota</taxon>
        <taxon>Glomeromycotina</taxon>
        <taxon>Glomeromycetes</taxon>
        <taxon>Diversisporales</taxon>
        <taxon>Gigasporaceae</taxon>
        <taxon>Racocetra</taxon>
    </lineage>
</organism>